<dbReference type="Proteomes" id="UP000027222">
    <property type="component" value="Unassembled WGS sequence"/>
</dbReference>
<feature type="compositionally biased region" description="Basic and acidic residues" evidence="1">
    <location>
        <begin position="48"/>
        <end position="61"/>
    </location>
</feature>
<gene>
    <name evidence="2" type="ORF">GALMADRAFT_144076</name>
</gene>
<reference evidence="3" key="1">
    <citation type="journal article" date="2014" name="Proc. Natl. Acad. Sci. U.S.A.">
        <title>Extensive sampling of basidiomycete genomes demonstrates inadequacy of the white-rot/brown-rot paradigm for wood decay fungi.</title>
        <authorList>
            <person name="Riley R."/>
            <person name="Salamov A.A."/>
            <person name="Brown D.W."/>
            <person name="Nagy L.G."/>
            <person name="Floudas D."/>
            <person name="Held B.W."/>
            <person name="Levasseur A."/>
            <person name="Lombard V."/>
            <person name="Morin E."/>
            <person name="Otillar R."/>
            <person name="Lindquist E.A."/>
            <person name="Sun H."/>
            <person name="LaButti K.M."/>
            <person name="Schmutz J."/>
            <person name="Jabbour D."/>
            <person name="Luo H."/>
            <person name="Baker S.E."/>
            <person name="Pisabarro A.G."/>
            <person name="Walton J.D."/>
            <person name="Blanchette R.A."/>
            <person name="Henrissat B."/>
            <person name="Martin F."/>
            <person name="Cullen D."/>
            <person name="Hibbett D.S."/>
            <person name="Grigoriev I.V."/>
        </authorList>
    </citation>
    <scope>NUCLEOTIDE SEQUENCE [LARGE SCALE GENOMIC DNA]</scope>
    <source>
        <strain evidence="3">CBS 339.88</strain>
    </source>
</reference>
<keyword evidence="3" id="KW-1185">Reference proteome</keyword>
<feature type="region of interest" description="Disordered" evidence="1">
    <location>
        <begin position="31"/>
        <end position="61"/>
    </location>
</feature>
<dbReference type="AlphaFoldDB" id="A0A067SJE0"/>
<sequence>MGDPLAHTTNPTCSSADRSFFEIPIAHHLPSPPIGARSIEGSSTLRQSDGDPHQHADATRTRTNERHVVMLLWDLHGLWRTDWLQHVLVLQPVFRLPRPSLSRPRLAVNRPPSHPAVGSRHCRTVRPAVPAYRHVALALTRRDGVEGCAAATLSCCTCDPRLDGCSPACCGCWVSRWTYAAAVESEIRLIVDSSSRPTPNGSAAAPFLQRHTWSPIPPPLHPPRPTRPPPPSFLTCLPGCPLFPVGAVGVQAWRVRPAAVLRAILATNECAAGEIFGWFRAIARKLRDGKWGPAGSEVLGLHES</sequence>
<dbReference type="EMBL" id="KL142394">
    <property type="protein sequence ID" value="KDR70991.1"/>
    <property type="molecule type" value="Genomic_DNA"/>
</dbReference>
<dbReference type="HOGENOM" id="CLU_915406_0_0_1"/>
<accession>A0A067SJE0</accession>
<protein>
    <submittedName>
        <fullName evidence="2">Uncharacterized protein</fullName>
    </submittedName>
</protein>
<evidence type="ECO:0000256" key="1">
    <source>
        <dbReference type="SAM" id="MobiDB-lite"/>
    </source>
</evidence>
<proteinExistence type="predicted"/>
<name>A0A067SJE0_GALM3</name>
<evidence type="ECO:0000313" key="3">
    <source>
        <dbReference type="Proteomes" id="UP000027222"/>
    </source>
</evidence>
<organism evidence="2 3">
    <name type="scientific">Galerina marginata (strain CBS 339.88)</name>
    <dbReference type="NCBI Taxonomy" id="685588"/>
    <lineage>
        <taxon>Eukaryota</taxon>
        <taxon>Fungi</taxon>
        <taxon>Dikarya</taxon>
        <taxon>Basidiomycota</taxon>
        <taxon>Agaricomycotina</taxon>
        <taxon>Agaricomycetes</taxon>
        <taxon>Agaricomycetidae</taxon>
        <taxon>Agaricales</taxon>
        <taxon>Agaricineae</taxon>
        <taxon>Strophariaceae</taxon>
        <taxon>Galerina</taxon>
    </lineage>
</organism>
<evidence type="ECO:0000313" key="2">
    <source>
        <dbReference type="EMBL" id="KDR70991.1"/>
    </source>
</evidence>